<dbReference type="PANTHER" id="PTHR10953">
    <property type="entry name" value="UBIQUITIN-ACTIVATING ENZYME E1"/>
    <property type="match status" value="1"/>
</dbReference>
<dbReference type="PANTHER" id="PTHR10953:SF162">
    <property type="entry name" value="SUMO-ACTIVATING ENZYME SUBUNIT 1"/>
    <property type="match status" value="1"/>
</dbReference>
<dbReference type="GO" id="GO:0019948">
    <property type="term" value="F:SUMO activating enzyme activity"/>
    <property type="evidence" value="ECO:0007669"/>
    <property type="project" value="EnsemblFungi"/>
</dbReference>
<dbReference type="Pfam" id="PF00899">
    <property type="entry name" value="ThiF"/>
    <property type="match status" value="1"/>
</dbReference>
<dbReference type="SUPFAM" id="SSF69572">
    <property type="entry name" value="Activating enzymes of the ubiquitin-like proteins"/>
    <property type="match status" value="1"/>
</dbReference>
<evidence type="ECO:0000313" key="5">
    <source>
        <dbReference type="Proteomes" id="UP000094455"/>
    </source>
</evidence>
<protein>
    <recommendedName>
        <fullName evidence="3">THIF-type NAD/FAD binding fold domain-containing protein</fullName>
    </recommendedName>
</protein>
<dbReference type="GO" id="GO:0016925">
    <property type="term" value="P:protein sumoylation"/>
    <property type="evidence" value="ECO:0007669"/>
    <property type="project" value="EnsemblFungi"/>
</dbReference>
<keyword evidence="2" id="KW-0963">Cytoplasm</keyword>
<dbReference type="InterPro" id="IPR045886">
    <property type="entry name" value="ThiF/MoeB/HesA"/>
</dbReference>
<keyword evidence="5" id="KW-1185">Reference proteome</keyword>
<evidence type="ECO:0000256" key="1">
    <source>
        <dbReference type="ARBA" id="ARBA00004496"/>
    </source>
</evidence>
<evidence type="ECO:0000313" key="4">
    <source>
        <dbReference type="EMBL" id="ODQ44310.1"/>
    </source>
</evidence>
<dbReference type="InterPro" id="IPR035985">
    <property type="entry name" value="Ubiquitin-activating_enz"/>
</dbReference>
<dbReference type="STRING" id="763406.A0A1E3NDW1"/>
<dbReference type="GeneID" id="30179760"/>
<dbReference type="AlphaFoldDB" id="A0A1E3NDW1"/>
<feature type="domain" description="THIF-type NAD/FAD binding fold" evidence="3">
    <location>
        <begin position="14"/>
        <end position="341"/>
    </location>
</feature>
<dbReference type="OrthoDB" id="1708823at2759"/>
<dbReference type="RefSeq" id="XP_019015423.1">
    <property type="nucleotide sequence ID" value="XM_019163073.1"/>
</dbReference>
<dbReference type="InterPro" id="IPR000594">
    <property type="entry name" value="ThiF_NAD_FAD-bd"/>
</dbReference>
<organism evidence="4 5">
    <name type="scientific">Pichia membranifaciens NRRL Y-2026</name>
    <dbReference type="NCBI Taxonomy" id="763406"/>
    <lineage>
        <taxon>Eukaryota</taxon>
        <taxon>Fungi</taxon>
        <taxon>Dikarya</taxon>
        <taxon>Ascomycota</taxon>
        <taxon>Saccharomycotina</taxon>
        <taxon>Pichiomycetes</taxon>
        <taxon>Pichiales</taxon>
        <taxon>Pichiaceae</taxon>
        <taxon>Pichia</taxon>
    </lineage>
</organism>
<dbReference type="Proteomes" id="UP000094455">
    <property type="component" value="Unassembled WGS sequence"/>
</dbReference>
<dbReference type="Gene3D" id="3.40.50.720">
    <property type="entry name" value="NAD(P)-binding Rossmann-like Domain"/>
    <property type="match status" value="1"/>
</dbReference>
<evidence type="ECO:0000259" key="3">
    <source>
        <dbReference type="Pfam" id="PF00899"/>
    </source>
</evidence>
<sequence length="348" mass="39402">MEETKLTQDEISLYDRQIRLWGMEAQTNLRNSNILVINLTGVGVEIVKNLTLGGVGSLTLMDSSTLKEQELNSNFFVDKSQIGMLKVDASKNRIQDMNPRVQFKSDSRDWEDLGEEEFCKYQLIVCTGLNSSQVSKLNKISRKISIPLIACCVHGMYGLIFNDLIKCQSWIKLEKSALREVGDIDMVSKILALEEVTENDVELQKVLVENEYRSWDELSGRFLDAQLPTDKKKKKRVNPALVSLLALLELPGTYLNKDIEDVVIERDLLDAKIGKVLEKYNLPSSIQMDDTSLERFIKNAYCEYQPTNAIVGGVVSQDIINMLVHKEVPINNVSVIDGFNCEMPVYNL</sequence>
<reference evidence="4 5" key="1">
    <citation type="journal article" date="2016" name="Proc. Natl. Acad. Sci. U.S.A.">
        <title>Comparative genomics of biotechnologically important yeasts.</title>
        <authorList>
            <person name="Riley R."/>
            <person name="Haridas S."/>
            <person name="Wolfe K.H."/>
            <person name="Lopes M.R."/>
            <person name="Hittinger C.T."/>
            <person name="Goeker M."/>
            <person name="Salamov A.A."/>
            <person name="Wisecaver J.H."/>
            <person name="Long T.M."/>
            <person name="Calvey C.H."/>
            <person name="Aerts A.L."/>
            <person name="Barry K.W."/>
            <person name="Choi C."/>
            <person name="Clum A."/>
            <person name="Coughlan A.Y."/>
            <person name="Deshpande S."/>
            <person name="Douglass A.P."/>
            <person name="Hanson S.J."/>
            <person name="Klenk H.-P."/>
            <person name="LaButti K.M."/>
            <person name="Lapidus A."/>
            <person name="Lindquist E.A."/>
            <person name="Lipzen A.M."/>
            <person name="Meier-Kolthoff J.P."/>
            <person name="Ohm R.A."/>
            <person name="Otillar R.P."/>
            <person name="Pangilinan J.L."/>
            <person name="Peng Y."/>
            <person name="Rokas A."/>
            <person name="Rosa C.A."/>
            <person name="Scheuner C."/>
            <person name="Sibirny A.A."/>
            <person name="Slot J.C."/>
            <person name="Stielow J.B."/>
            <person name="Sun H."/>
            <person name="Kurtzman C.P."/>
            <person name="Blackwell M."/>
            <person name="Grigoriev I.V."/>
            <person name="Jeffries T.W."/>
        </authorList>
    </citation>
    <scope>NUCLEOTIDE SEQUENCE [LARGE SCALE GENOMIC DNA]</scope>
    <source>
        <strain evidence="4 5">NRRL Y-2026</strain>
    </source>
</reference>
<comment type="subcellular location">
    <subcellularLocation>
        <location evidence="1">Cytoplasm</location>
    </subcellularLocation>
</comment>
<dbReference type="EMBL" id="KV454007">
    <property type="protein sequence ID" value="ODQ44310.1"/>
    <property type="molecule type" value="Genomic_DNA"/>
</dbReference>
<gene>
    <name evidence="4" type="ORF">PICMEDRAFT_37288</name>
</gene>
<dbReference type="GO" id="GO:0005829">
    <property type="term" value="C:cytosol"/>
    <property type="evidence" value="ECO:0007669"/>
    <property type="project" value="EnsemblFungi"/>
</dbReference>
<dbReference type="GO" id="GO:0031510">
    <property type="term" value="C:SUMO activating enzyme complex"/>
    <property type="evidence" value="ECO:0007669"/>
    <property type="project" value="EnsemblFungi"/>
</dbReference>
<name>A0A1E3NDW1_9ASCO</name>
<accession>A0A1E3NDW1</accession>
<evidence type="ECO:0000256" key="2">
    <source>
        <dbReference type="ARBA" id="ARBA00022490"/>
    </source>
</evidence>
<proteinExistence type="predicted"/>